<name>A0A521BRJ9_9SPHI</name>
<evidence type="ECO:0000313" key="2">
    <source>
        <dbReference type="EMBL" id="SMO49786.1"/>
    </source>
</evidence>
<dbReference type="Proteomes" id="UP000315971">
    <property type="component" value="Unassembled WGS sequence"/>
</dbReference>
<sequence>MAIDFGRKYCYDLVSFSGLKQTSIILKTLIVCWNCLKKLRIPAHGEGKIKCPYCDCGLYVNEGKIKKLTPNANMEEVNRRKKQALYKYLAAILAIIIVVFIIKSFPSGSFSDINFSFSINSKKPHVEFKNNALHIYNVYYTVGMTGINEVNTNIREVNKDVWSNLKDKNGQFPIYRHTIEKDKYGNSSEVVFPFGQIDLGELNKYKTYKDFEKAGGILAIIIKE</sequence>
<reference evidence="2 3" key="1">
    <citation type="submission" date="2017-05" db="EMBL/GenBank/DDBJ databases">
        <authorList>
            <person name="Varghese N."/>
            <person name="Submissions S."/>
        </authorList>
    </citation>
    <scope>NUCLEOTIDE SEQUENCE [LARGE SCALE GENOMIC DNA]</scope>
    <source>
        <strain evidence="2 3">DSM 21342</strain>
    </source>
</reference>
<proteinExistence type="predicted"/>
<dbReference type="EMBL" id="FXSZ01000002">
    <property type="protein sequence ID" value="SMO49786.1"/>
    <property type="molecule type" value="Genomic_DNA"/>
</dbReference>
<organism evidence="2 3">
    <name type="scientific">Solitalea koreensis</name>
    <dbReference type="NCBI Taxonomy" id="543615"/>
    <lineage>
        <taxon>Bacteria</taxon>
        <taxon>Pseudomonadati</taxon>
        <taxon>Bacteroidota</taxon>
        <taxon>Sphingobacteriia</taxon>
        <taxon>Sphingobacteriales</taxon>
        <taxon>Sphingobacteriaceae</taxon>
        <taxon>Solitalea</taxon>
    </lineage>
</organism>
<evidence type="ECO:0000313" key="3">
    <source>
        <dbReference type="Proteomes" id="UP000315971"/>
    </source>
</evidence>
<protein>
    <submittedName>
        <fullName evidence="2">Uncharacterized protein</fullName>
    </submittedName>
</protein>
<keyword evidence="1" id="KW-0812">Transmembrane</keyword>
<keyword evidence="1" id="KW-1133">Transmembrane helix</keyword>
<evidence type="ECO:0000256" key="1">
    <source>
        <dbReference type="SAM" id="Phobius"/>
    </source>
</evidence>
<keyword evidence="3" id="KW-1185">Reference proteome</keyword>
<gene>
    <name evidence="2" type="ORF">SAMN06265350_102490</name>
</gene>
<feature type="transmembrane region" description="Helical" evidence="1">
    <location>
        <begin position="84"/>
        <end position="102"/>
    </location>
</feature>
<dbReference type="AlphaFoldDB" id="A0A521BRJ9"/>
<keyword evidence="1" id="KW-0472">Membrane</keyword>
<accession>A0A521BRJ9</accession>